<feature type="transmembrane region" description="Helical" evidence="2">
    <location>
        <begin position="139"/>
        <end position="157"/>
    </location>
</feature>
<accession>A0A6G5A9A8</accession>
<keyword evidence="2" id="KW-1133">Transmembrane helix</keyword>
<proteinExistence type="predicted"/>
<protein>
    <submittedName>
        <fullName evidence="4">Uncharacterized protein</fullName>
    </submittedName>
</protein>
<evidence type="ECO:0000256" key="3">
    <source>
        <dbReference type="SAM" id="SignalP"/>
    </source>
</evidence>
<organism evidence="4">
    <name type="scientific">Rhipicephalus microplus</name>
    <name type="common">Cattle tick</name>
    <name type="synonym">Boophilus microplus</name>
    <dbReference type="NCBI Taxonomy" id="6941"/>
    <lineage>
        <taxon>Eukaryota</taxon>
        <taxon>Metazoa</taxon>
        <taxon>Ecdysozoa</taxon>
        <taxon>Arthropoda</taxon>
        <taxon>Chelicerata</taxon>
        <taxon>Arachnida</taxon>
        <taxon>Acari</taxon>
        <taxon>Parasitiformes</taxon>
        <taxon>Ixodida</taxon>
        <taxon>Ixodoidea</taxon>
        <taxon>Ixodidae</taxon>
        <taxon>Rhipicephalinae</taxon>
        <taxon>Rhipicephalus</taxon>
        <taxon>Boophilus</taxon>
    </lineage>
</organism>
<feature type="region of interest" description="Disordered" evidence="1">
    <location>
        <begin position="31"/>
        <end position="61"/>
    </location>
</feature>
<name>A0A6G5A9A8_RHIMP</name>
<feature type="signal peptide" evidence="3">
    <location>
        <begin position="1"/>
        <end position="25"/>
    </location>
</feature>
<keyword evidence="2" id="KW-0472">Membrane</keyword>
<sequence>MEQDMGNGNINTVLALFLVVATCKTLEIEGLVGPPDSLPSKPEESDPPADTSPKEDATGPKAFLPLATIPGYDERCNVQVTTTKKNVEALTTERSSVKGGISIQQQESAYQAATKMPPSDTKFTATESVGLIGLATLKLQVFLVGFGLCILYSFIIARRRNVSKRMTVITTETSSLH</sequence>
<dbReference type="EMBL" id="GIKN01004493">
    <property type="protein sequence ID" value="NIE46766.1"/>
    <property type="molecule type" value="Transcribed_RNA"/>
</dbReference>
<feature type="chain" id="PRO_5026108806" evidence="3">
    <location>
        <begin position="26"/>
        <end position="177"/>
    </location>
</feature>
<keyword evidence="3" id="KW-0732">Signal</keyword>
<evidence type="ECO:0000256" key="1">
    <source>
        <dbReference type="SAM" id="MobiDB-lite"/>
    </source>
</evidence>
<reference evidence="4" key="1">
    <citation type="submission" date="2020-03" db="EMBL/GenBank/DDBJ databases">
        <title>A transcriptome and proteome of the tick Rhipicephalus microplus shaped by the genetic composition of its hosts and developmental stage.</title>
        <authorList>
            <person name="Garcia G.R."/>
            <person name="Ribeiro J.M.C."/>
            <person name="Maruyama S.R."/>
            <person name="Gardinasse L.G."/>
            <person name="Nelson K."/>
            <person name="Ferreira B.R."/>
            <person name="Andrade T.G."/>
            <person name="Santos I.K.F.M."/>
        </authorList>
    </citation>
    <scope>NUCLEOTIDE SEQUENCE</scope>
    <source>
        <strain evidence="4">NSGR</strain>
        <tissue evidence="4">Salivary glands</tissue>
    </source>
</reference>
<dbReference type="AlphaFoldDB" id="A0A6G5A9A8"/>
<keyword evidence="2" id="KW-0812">Transmembrane</keyword>
<evidence type="ECO:0000313" key="4">
    <source>
        <dbReference type="EMBL" id="NIE46766.1"/>
    </source>
</evidence>
<evidence type="ECO:0000256" key="2">
    <source>
        <dbReference type="SAM" id="Phobius"/>
    </source>
</evidence>